<evidence type="ECO:0000313" key="2">
    <source>
        <dbReference type="Proteomes" id="UP000717328"/>
    </source>
</evidence>
<reference evidence="1" key="1">
    <citation type="submission" date="2021-02" db="EMBL/GenBank/DDBJ databases">
        <authorList>
            <person name="Nieuwenhuis M."/>
            <person name="Van De Peppel L.J.J."/>
        </authorList>
    </citation>
    <scope>NUCLEOTIDE SEQUENCE</scope>
    <source>
        <strain evidence="1">D49</strain>
    </source>
</reference>
<sequence length="176" mass="20044">MFSKRLLAWQLMVQNQIDRDQLSWVDMIARIFDVTLNFAVAIISDPASAENEELDEWISLAQNLLRNMGSSNLLASKAVGRLGTIRQRTYSAMERHYNPSRSRTSIDEYLQKATQTMAQPQPSMSDLFGIQEITETIWQEEVNIYSIHFPGLETVCGDEGLMSLNRFLDGCIPVTH</sequence>
<reference evidence="1" key="2">
    <citation type="submission" date="2021-10" db="EMBL/GenBank/DDBJ databases">
        <title>Phylogenomics reveals ancestral predisposition of the termite-cultivated fungus Termitomyces towards a domesticated lifestyle.</title>
        <authorList>
            <person name="Auxier B."/>
            <person name="Grum-Grzhimaylo A."/>
            <person name="Cardenas M.E."/>
            <person name="Lodge J.D."/>
            <person name="Laessoe T."/>
            <person name="Pedersen O."/>
            <person name="Smith M.E."/>
            <person name="Kuyper T.W."/>
            <person name="Franco-Molano E.A."/>
            <person name="Baroni T.J."/>
            <person name="Aanen D.K."/>
        </authorList>
    </citation>
    <scope>NUCLEOTIDE SEQUENCE</scope>
    <source>
        <strain evidence="1">D49</strain>
    </source>
</reference>
<name>A0A9P7GPV7_9AGAR</name>
<dbReference type="AlphaFoldDB" id="A0A9P7GPV7"/>
<organism evidence="1 2">
    <name type="scientific">Sphagnurus paluster</name>
    <dbReference type="NCBI Taxonomy" id="117069"/>
    <lineage>
        <taxon>Eukaryota</taxon>
        <taxon>Fungi</taxon>
        <taxon>Dikarya</taxon>
        <taxon>Basidiomycota</taxon>
        <taxon>Agaricomycotina</taxon>
        <taxon>Agaricomycetes</taxon>
        <taxon>Agaricomycetidae</taxon>
        <taxon>Agaricales</taxon>
        <taxon>Tricholomatineae</taxon>
        <taxon>Lyophyllaceae</taxon>
        <taxon>Sphagnurus</taxon>
    </lineage>
</organism>
<dbReference type="OrthoDB" id="3364175at2759"/>
<keyword evidence="2" id="KW-1185">Reference proteome</keyword>
<protein>
    <submittedName>
        <fullName evidence="1">Uncharacterized protein</fullName>
    </submittedName>
</protein>
<gene>
    <name evidence="1" type="ORF">H0H81_007794</name>
</gene>
<evidence type="ECO:0000313" key="1">
    <source>
        <dbReference type="EMBL" id="KAG5654068.1"/>
    </source>
</evidence>
<dbReference type="EMBL" id="JABCKI010000021">
    <property type="protein sequence ID" value="KAG5654068.1"/>
    <property type="molecule type" value="Genomic_DNA"/>
</dbReference>
<accession>A0A9P7GPV7</accession>
<dbReference type="Proteomes" id="UP000717328">
    <property type="component" value="Unassembled WGS sequence"/>
</dbReference>
<proteinExistence type="predicted"/>
<comment type="caution">
    <text evidence="1">The sequence shown here is derived from an EMBL/GenBank/DDBJ whole genome shotgun (WGS) entry which is preliminary data.</text>
</comment>